<evidence type="ECO:0000256" key="6">
    <source>
        <dbReference type="ARBA" id="ARBA00022605"/>
    </source>
</evidence>
<evidence type="ECO:0000313" key="17">
    <source>
        <dbReference type="Proteomes" id="UP000215509"/>
    </source>
</evidence>
<evidence type="ECO:0000256" key="7">
    <source>
        <dbReference type="ARBA" id="ARBA00022915"/>
    </source>
</evidence>
<feature type="site" description="Part of a proton relay during catalysis" evidence="12">
    <location>
        <position position="113"/>
    </location>
</feature>
<dbReference type="GO" id="GO:0019877">
    <property type="term" value="P:diaminopimelate biosynthetic process"/>
    <property type="evidence" value="ECO:0007669"/>
    <property type="project" value="UniProtKB-UniRule"/>
</dbReference>
<dbReference type="SUPFAM" id="SSF51569">
    <property type="entry name" value="Aldolase"/>
    <property type="match status" value="1"/>
</dbReference>
<evidence type="ECO:0000256" key="13">
    <source>
        <dbReference type="PIRNR" id="PIRNR001365"/>
    </source>
</evidence>
<dbReference type="PIRSF" id="PIRSF001365">
    <property type="entry name" value="DHDPS"/>
    <property type="match status" value="1"/>
</dbReference>
<feature type="site" description="Part of a proton relay during catalysis" evidence="12">
    <location>
        <position position="49"/>
    </location>
</feature>
<comment type="similarity">
    <text evidence="3 12 13">Belongs to the DapA family.</text>
</comment>
<feature type="binding site" evidence="12 15">
    <location>
        <position position="50"/>
    </location>
    <ligand>
        <name>pyruvate</name>
        <dbReference type="ChEBI" id="CHEBI:15361"/>
    </ligand>
</feature>
<comment type="caution">
    <text evidence="16">The sequence shown here is derived from an EMBL/GenBank/DDBJ whole genome shotgun (WGS) entry which is preliminary data.</text>
</comment>
<keyword evidence="8 12" id="KW-0457">Lysine biosynthesis</keyword>
<protein>
    <recommendedName>
        <fullName evidence="4 12">4-hydroxy-tetrahydrodipicolinate synthase</fullName>
        <shortName evidence="12">HTPA synthase</shortName>
        <ecNumber evidence="4 12">4.3.3.7</ecNumber>
    </recommendedName>
</protein>
<dbReference type="GO" id="GO:0005737">
    <property type="term" value="C:cytoplasm"/>
    <property type="evidence" value="ECO:0007669"/>
    <property type="project" value="UniProtKB-SubCell"/>
</dbReference>
<evidence type="ECO:0000256" key="2">
    <source>
        <dbReference type="ARBA" id="ARBA00005120"/>
    </source>
</evidence>
<dbReference type="PRINTS" id="PR00146">
    <property type="entry name" value="DHPICSNTHASE"/>
</dbReference>
<evidence type="ECO:0000256" key="3">
    <source>
        <dbReference type="ARBA" id="ARBA00007592"/>
    </source>
</evidence>
<reference evidence="16 17" key="1">
    <citation type="submission" date="2017-07" db="EMBL/GenBank/DDBJ databases">
        <title>Genome sequencing and assembly of Paenibacillus rigui.</title>
        <authorList>
            <person name="Mayilraj S."/>
        </authorList>
    </citation>
    <scope>NUCLEOTIDE SEQUENCE [LARGE SCALE GENOMIC DNA]</scope>
    <source>
        <strain evidence="16 17">JCM 16352</strain>
    </source>
</reference>
<keyword evidence="17" id="KW-1185">Reference proteome</keyword>
<evidence type="ECO:0000256" key="5">
    <source>
        <dbReference type="ARBA" id="ARBA00022490"/>
    </source>
</evidence>
<keyword evidence="6 12" id="KW-0028">Amino-acid biosynthesis</keyword>
<evidence type="ECO:0000256" key="14">
    <source>
        <dbReference type="PIRSR" id="PIRSR001365-1"/>
    </source>
</evidence>
<dbReference type="InterPro" id="IPR013785">
    <property type="entry name" value="Aldolase_TIM"/>
</dbReference>
<dbReference type="PANTHER" id="PTHR12128:SF66">
    <property type="entry name" value="4-HYDROXY-2-OXOGLUTARATE ALDOLASE, MITOCHONDRIAL"/>
    <property type="match status" value="1"/>
</dbReference>
<dbReference type="PANTHER" id="PTHR12128">
    <property type="entry name" value="DIHYDRODIPICOLINATE SYNTHASE"/>
    <property type="match status" value="1"/>
</dbReference>
<feature type="active site" description="Schiff-base intermediate with substrate" evidence="12 14">
    <location>
        <position position="166"/>
    </location>
</feature>
<feature type="active site" description="Proton donor/acceptor" evidence="12 14">
    <location>
        <position position="138"/>
    </location>
</feature>
<proteinExistence type="inferred from homology"/>
<evidence type="ECO:0000256" key="15">
    <source>
        <dbReference type="PIRSR" id="PIRSR001365-2"/>
    </source>
</evidence>
<organism evidence="16 17">
    <name type="scientific">Paenibacillus rigui</name>
    <dbReference type="NCBI Taxonomy" id="554312"/>
    <lineage>
        <taxon>Bacteria</taxon>
        <taxon>Bacillati</taxon>
        <taxon>Bacillota</taxon>
        <taxon>Bacilli</taxon>
        <taxon>Bacillales</taxon>
        <taxon>Paenibacillaceae</taxon>
        <taxon>Paenibacillus</taxon>
    </lineage>
</organism>
<evidence type="ECO:0000256" key="9">
    <source>
        <dbReference type="ARBA" id="ARBA00023239"/>
    </source>
</evidence>
<evidence type="ECO:0000256" key="11">
    <source>
        <dbReference type="ARBA" id="ARBA00047836"/>
    </source>
</evidence>
<dbReference type="InterPro" id="IPR020624">
    <property type="entry name" value="Schiff_base-form_aldolases_CS"/>
</dbReference>
<comment type="caution">
    <text evidence="12">Lacks conserved residue(s) required for the propagation of feature annotation.</text>
</comment>
<keyword evidence="10 12" id="KW-0704">Schiff base</keyword>
<dbReference type="Gene3D" id="3.20.20.70">
    <property type="entry name" value="Aldolase class I"/>
    <property type="match status" value="1"/>
</dbReference>
<evidence type="ECO:0000256" key="12">
    <source>
        <dbReference type="HAMAP-Rule" id="MF_00418"/>
    </source>
</evidence>
<comment type="subcellular location">
    <subcellularLocation>
        <location evidence="12">Cytoplasm</location>
    </subcellularLocation>
</comment>
<dbReference type="NCBIfam" id="TIGR00674">
    <property type="entry name" value="dapA"/>
    <property type="match status" value="1"/>
</dbReference>
<dbReference type="GO" id="GO:0008840">
    <property type="term" value="F:4-hydroxy-tetrahydrodipicolinate synthase activity"/>
    <property type="evidence" value="ECO:0007669"/>
    <property type="project" value="UniProtKB-UniRule"/>
</dbReference>
<sequence>MLTEQQLSGVYVPTITPFDTEGRLDIESFQKHLQSLIASGIDGVVVHGTTGESPTVRSAEIEQLMQAATAAAGPSGLPIVLGTGTNDTASTIKNTERAAVLGAQAVLVVVPYYNRPSQQGIIEHFRQVAQVGIPVIAYEIPYRTGVKLDVNTVRTILELNGVIGLKDCSGSTQLITELSQRGSKPVLCGEDSLMYASLALGAKGIMAAAANVKTDRFVKLYNQFINGNTQEAKETFDELYPLIQLLFAEPNPGPLKWILAQQGMITSSTVRLPLVQITAELQKQLERMI</sequence>
<dbReference type="InterPro" id="IPR002220">
    <property type="entry name" value="DapA-like"/>
</dbReference>
<evidence type="ECO:0000256" key="8">
    <source>
        <dbReference type="ARBA" id="ARBA00023154"/>
    </source>
</evidence>
<comment type="function">
    <text evidence="1 12">Catalyzes the condensation of (S)-aspartate-beta-semialdehyde [(S)-ASA] and pyruvate to 4-hydroxy-tetrahydrodipicolinate (HTPA).</text>
</comment>
<dbReference type="Proteomes" id="UP000215509">
    <property type="component" value="Unassembled WGS sequence"/>
</dbReference>
<comment type="subunit">
    <text evidence="12">Homotetramer; dimer of dimers.</text>
</comment>
<comment type="catalytic activity">
    <reaction evidence="11 12">
        <text>L-aspartate 4-semialdehyde + pyruvate = (2S,4S)-4-hydroxy-2,3,4,5-tetrahydrodipicolinate + H2O + H(+)</text>
        <dbReference type="Rhea" id="RHEA:34171"/>
        <dbReference type="ChEBI" id="CHEBI:15361"/>
        <dbReference type="ChEBI" id="CHEBI:15377"/>
        <dbReference type="ChEBI" id="CHEBI:15378"/>
        <dbReference type="ChEBI" id="CHEBI:67139"/>
        <dbReference type="ChEBI" id="CHEBI:537519"/>
        <dbReference type="EC" id="4.3.3.7"/>
    </reaction>
</comment>
<dbReference type="EMBL" id="NMQW01000002">
    <property type="protein sequence ID" value="OXM87896.1"/>
    <property type="molecule type" value="Genomic_DNA"/>
</dbReference>
<dbReference type="UniPathway" id="UPA00034">
    <property type="reaction ID" value="UER00017"/>
</dbReference>
<evidence type="ECO:0000256" key="10">
    <source>
        <dbReference type="ARBA" id="ARBA00023270"/>
    </source>
</evidence>
<dbReference type="GO" id="GO:0009089">
    <property type="term" value="P:lysine biosynthetic process via diaminopimelate"/>
    <property type="evidence" value="ECO:0007669"/>
    <property type="project" value="UniProtKB-UniRule"/>
</dbReference>
<evidence type="ECO:0000256" key="1">
    <source>
        <dbReference type="ARBA" id="ARBA00003294"/>
    </source>
</evidence>
<dbReference type="OrthoDB" id="9782828at2"/>
<dbReference type="RefSeq" id="WP_094013146.1">
    <property type="nucleotide sequence ID" value="NZ_NMQW01000002.1"/>
</dbReference>
<dbReference type="InterPro" id="IPR005263">
    <property type="entry name" value="DapA"/>
</dbReference>
<dbReference type="CDD" id="cd00950">
    <property type="entry name" value="DHDPS"/>
    <property type="match status" value="1"/>
</dbReference>
<evidence type="ECO:0000313" key="16">
    <source>
        <dbReference type="EMBL" id="OXM87896.1"/>
    </source>
</evidence>
<evidence type="ECO:0000256" key="4">
    <source>
        <dbReference type="ARBA" id="ARBA00012086"/>
    </source>
</evidence>
<keyword evidence="5 12" id="KW-0963">Cytoplasm</keyword>
<dbReference type="PROSITE" id="PS00665">
    <property type="entry name" value="DHDPS_1"/>
    <property type="match status" value="1"/>
</dbReference>
<comment type="caution">
    <text evidence="12">Was originally thought to be a dihydrodipicolinate synthase (DHDPS), catalyzing the condensation of (S)-aspartate-beta-semialdehyde [(S)-ASA] and pyruvate to dihydrodipicolinate (DHDP). However, it was shown in E.coli that the product of the enzymatic reaction is not dihydrodipicolinate but in fact (4S)-4-hydroxy-2,3,4,5-tetrahydro-(2S)-dipicolinic acid (HTPA), and that the consecutive dehydration reaction leading to DHDP is not spontaneous but catalyzed by DapB.</text>
</comment>
<dbReference type="EC" id="4.3.3.7" evidence="4 12"/>
<keyword evidence="7 12" id="KW-0220">Diaminopimelate biosynthesis</keyword>
<comment type="pathway">
    <text evidence="2 12">Amino-acid biosynthesis; L-lysine biosynthesis via DAP pathway; (S)-tetrahydrodipicolinate from L-aspartate: step 3/4.</text>
</comment>
<keyword evidence="9 12" id="KW-0456">Lyase</keyword>
<dbReference type="HAMAP" id="MF_00418">
    <property type="entry name" value="DapA"/>
    <property type="match status" value="1"/>
</dbReference>
<accession>A0A229UWI1</accession>
<dbReference type="SMART" id="SM01130">
    <property type="entry name" value="DHDPS"/>
    <property type="match status" value="1"/>
</dbReference>
<gene>
    <name evidence="12 16" type="primary">dapA</name>
    <name evidence="16" type="ORF">CF651_01955</name>
</gene>
<dbReference type="AlphaFoldDB" id="A0A229UWI1"/>
<dbReference type="Pfam" id="PF00701">
    <property type="entry name" value="DHDPS"/>
    <property type="match status" value="1"/>
</dbReference>
<name>A0A229UWI1_9BACL</name>
<feature type="binding site" evidence="15">
    <location>
        <position position="206"/>
    </location>
    <ligand>
        <name>pyruvate</name>
        <dbReference type="ChEBI" id="CHEBI:15361"/>
    </ligand>
</feature>